<dbReference type="PROSITE" id="PS50994">
    <property type="entry name" value="INTEGRASE"/>
    <property type="match status" value="1"/>
</dbReference>
<dbReference type="InterPro" id="IPR051917">
    <property type="entry name" value="Transposase-Integrase"/>
</dbReference>
<dbReference type="Pfam" id="PF00665">
    <property type="entry name" value="rve"/>
    <property type="match status" value="1"/>
</dbReference>
<dbReference type="InterPro" id="IPR025246">
    <property type="entry name" value="IS30-like_HTH"/>
</dbReference>
<keyword evidence="4" id="KW-1185">Reference proteome</keyword>
<dbReference type="OrthoDB" id="9803231at2"/>
<dbReference type="PANTHER" id="PTHR10948">
    <property type="entry name" value="TRANSPOSASE"/>
    <property type="match status" value="1"/>
</dbReference>
<dbReference type="GO" id="GO:0005829">
    <property type="term" value="C:cytosol"/>
    <property type="evidence" value="ECO:0007669"/>
    <property type="project" value="TreeGrafter"/>
</dbReference>
<dbReference type="GO" id="GO:0003676">
    <property type="term" value="F:nucleic acid binding"/>
    <property type="evidence" value="ECO:0007669"/>
    <property type="project" value="InterPro"/>
</dbReference>
<reference evidence="3 4" key="1">
    <citation type="submission" date="2016-12" db="EMBL/GenBank/DDBJ databases">
        <title>Trade-off between light-utilization and light-protection in marine flavobacteria.</title>
        <authorList>
            <person name="Kumagai Y."/>
            <person name="Yoshizawa S."/>
            <person name="Kogure K."/>
            <person name="Iwasaki W."/>
        </authorList>
    </citation>
    <scope>NUCLEOTIDE SEQUENCE [LARGE SCALE GENOMIC DNA]</scope>
    <source>
        <strain evidence="3 4">KCTC 22729</strain>
    </source>
</reference>
<name>A0A2S7WES8_9FLAO</name>
<dbReference type="PANTHER" id="PTHR10948:SF23">
    <property type="entry name" value="TRANSPOSASE INSI FOR INSERTION SEQUENCE ELEMENT IS30A-RELATED"/>
    <property type="match status" value="1"/>
</dbReference>
<accession>A0A2S7WES8</accession>
<dbReference type="EMBL" id="MSCL01000001">
    <property type="protein sequence ID" value="PQJ75791.1"/>
    <property type="molecule type" value="Genomic_DNA"/>
</dbReference>
<dbReference type="NCBIfam" id="NF033563">
    <property type="entry name" value="transpos_IS30"/>
    <property type="match status" value="1"/>
</dbReference>
<dbReference type="SUPFAM" id="SSF53098">
    <property type="entry name" value="Ribonuclease H-like"/>
    <property type="match status" value="1"/>
</dbReference>
<evidence type="ECO:0000313" key="3">
    <source>
        <dbReference type="EMBL" id="PQJ75791.1"/>
    </source>
</evidence>
<comment type="caution">
    <text evidence="3">The sequence shown here is derived from an EMBL/GenBank/DDBJ whole genome shotgun (WGS) entry which is preliminary data.</text>
</comment>
<sequence length="319" mass="37777">MKHLTLEQRYVIKAYLECGITKTEIAIKIGVDRSTIHRELKRNNTKQGLYNPNFAQELAEERKEHFTTNRKFTTCMQKQIDKWIKEEQWSPEQIKGYCKCNEVDMVSIERIYQYIRQDKTKGGNLYKHLRHQLKHRKRPVSGKHEIIKNKVSIDQRPDLINNKERFGDWEIDLIVGKNNKGAMVTIVERTTAMIMIKKLEKGKNAEALANTVIDMLLPYKNAVKSITSDNGSEFAQHQKIAKKLQTEFYFAHPYASWERGLSEYSNKLIRQYIPKQSEFNNFDEEFIKQVQHKINRRPRKNLKFKSPKELFFNCVVFDC</sequence>
<evidence type="ECO:0000256" key="1">
    <source>
        <dbReference type="ARBA" id="ARBA00023172"/>
    </source>
</evidence>
<dbReference type="InterPro" id="IPR036397">
    <property type="entry name" value="RNaseH_sf"/>
</dbReference>
<dbReference type="InterPro" id="IPR053392">
    <property type="entry name" value="Transposase_IS30-like"/>
</dbReference>
<feature type="domain" description="Integrase catalytic" evidence="2">
    <location>
        <begin position="153"/>
        <end position="315"/>
    </location>
</feature>
<dbReference type="Pfam" id="PF13936">
    <property type="entry name" value="HTH_38"/>
    <property type="match status" value="1"/>
</dbReference>
<evidence type="ECO:0000313" key="4">
    <source>
        <dbReference type="Proteomes" id="UP000237608"/>
    </source>
</evidence>
<dbReference type="GO" id="GO:0032196">
    <property type="term" value="P:transposition"/>
    <property type="evidence" value="ECO:0007669"/>
    <property type="project" value="TreeGrafter"/>
</dbReference>
<dbReference type="InterPro" id="IPR012337">
    <property type="entry name" value="RNaseH-like_sf"/>
</dbReference>
<protein>
    <submittedName>
        <fullName evidence="3">IS30 family transposase</fullName>
    </submittedName>
</protein>
<proteinExistence type="predicted"/>
<dbReference type="GO" id="GO:0004803">
    <property type="term" value="F:transposase activity"/>
    <property type="evidence" value="ECO:0007669"/>
    <property type="project" value="TreeGrafter"/>
</dbReference>
<dbReference type="GO" id="GO:0006310">
    <property type="term" value="P:DNA recombination"/>
    <property type="evidence" value="ECO:0007669"/>
    <property type="project" value="UniProtKB-KW"/>
</dbReference>
<evidence type="ECO:0000259" key="2">
    <source>
        <dbReference type="PROSITE" id="PS50994"/>
    </source>
</evidence>
<dbReference type="InterPro" id="IPR001584">
    <property type="entry name" value="Integrase_cat-core"/>
</dbReference>
<organism evidence="3 4">
    <name type="scientific">Polaribacter gangjinensis</name>
    <dbReference type="NCBI Taxonomy" id="574710"/>
    <lineage>
        <taxon>Bacteria</taxon>
        <taxon>Pseudomonadati</taxon>
        <taxon>Bacteroidota</taxon>
        <taxon>Flavobacteriia</taxon>
        <taxon>Flavobacteriales</taxon>
        <taxon>Flavobacteriaceae</taxon>
    </lineage>
</organism>
<dbReference type="GO" id="GO:0015074">
    <property type="term" value="P:DNA integration"/>
    <property type="evidence" value="ECO:0007669"/>
    <property type="project" value="InterPro"/>
</dbReference>
<dbReference type="AlphaFoldDB" id="A0A2S7WES8"/>
<dbReference type="RefSeq" id="WP_105046945.1">
    <property type="nucleotide sequence ID" value="NZ_CP150662.1"/>
</dbReference>
<dbReference type="Proteomes" id="UP000237608">
    <property type="component" value="Unassembled WGS sequence"/>
</dbReference>
<gene>
    <name evidence="3" type="ORF">BTO13_11400</name>
</gene>
<keyword evidence="1" id="KW-0233">DNA recombination</keyword>
<dbReference type="Gene3D" id="1.10.10.60">
    <property type="entry name" value="Homeodomain-like"/>
    <property type="match status" value="1"/>
</dbReference>
<dbReference type="Gene3D" id="3.30.420.10">
    <property type="entry name" value="Ribonuclease H-like superfamily/Ribonuclease H"/>
    <property type="match status" value="1"/>
</dbReference>